<dbReference type="Proteomes" id="UP000008311">
    <property type="component" value="Unassembled WGS sequence"/>
</dbReference>
<evidence type="ECO:0000256" key="1">
    <source>
        <dbReference type="SAM" id="Coils"/>
    </source>
</evidence>
<evidence type="ECO:0008006" key="5">
    <source>
        <dbReference type="Google" id="ProtNLM"/>
    </source>
</evidence>
<keyword evidence="4" id="KW-1185">Reference proteome</keyword>
<feature type="region of interest" description="Disordered" evidence="2">
    <location>
        <begin position="191"/>
        <end position="234"/>
    </location>
</feature>
<proteinExistence type="predicted"/>
<feature type="compositionally biased region" description="Basic and acidic residues" evidence="2">
    <location>
        <begin position="223"/>
        <end position="234"/>
    </location>
</feature>
<organism evidence="3 4">
    <name type="scientific">Ricinus communis</name>
    <name type="common">Castor bean</name>
    <dbReference type="NCBI Taxonomy" id="3988"/>
    <lineage>
        <taxon>Eukaryota</taxon>
        <taxon>Viridiplantae</taxon>
        <taxon>Streptophyta</taxon>
        <taxon>Embryophyta</taxon>
        <taxon>Tracheophyta</taxon>
        <taxon>Spermatophyta</taxon>
        <taxon>Magnoliopsida</taxon>
        <taxon>eudicotyledons</taxon>
        <taxon>Gunneridae</taxon>
        <taxon>Pentapetalae</taxon>
        <taxon>rosids</taxon>
        <taxon>fabids</taxon>
        <taxon>Malpighiales</taxon>
        <taxon>Euphorbiaceae</taxon>
        <taxon>Acalyphoideae</taxon>
        <taxon>Acalypheae</taxon>
        <taxon>Ricinus</taxon>
    </lineage>
</organism>
<feature type="region of interest" description="Disordered" evidence="2">
    <location>
        <begin position="259"/>
        <end position="286"/>
    </location>
</feature>
<dbReference type="InParanoid" id="B9T6H5"/>
<feature type="region of interest" description="Disordered" evidence="2">
    <location>
        <begin position="151"/>
        <end position="178"/>
    </location>
</feature>
<name>B9T6H5_RICCO</name>
<sequence length="714" mass="78708">MDFMDWDLWSSPYDPDAIEEDALNEKYCIQALRILITEADTEIDKLEQDLISLQSELAWIEDEEWSQICSNALREKINCLDISIKHLMNKDKNDVEVHLLMHTQPIETLNEILKDLLSNNLCKKREQPKEINDAIILISSDVPREALNVMRENKKGGSSYSIQTPANASTKDSNPSLKVAAGHSGEEILSSNYGLKNAGKGESRKHGFSPKDKKTIQNLGSKSADKGRRSAEKIIEVPPTKVGVINAISDASKHADRNFSKKNLSNSDSSIENEMEEQSSISSADVSLGSSMKLEVKQADPGKKVKLANAIVKGLGLSASRHATGEFNEMKNLCRSSLEVSGNREHYYRAPGKSKTLTASLNCGGKGNYLAKHEHADFDKNVSTEELRCTNDVNGRKGFSDSGFGTSCNPDIKQKMSDFSQKAARKWTIKESKVSATEKAIPLNSSLKAEGKPRSPRRIVKVVEAALTETENCALTSLLEQPDKKGNNAIKVQSKEEGKTMREVHTSKIATEDKKSRLNLSLDLEKEKTNRSTKSNPLILQEIGISTMVVDSSSTFISKGKKRQKSLVSPVTPRLYQDCKAARKAVQPSEFESKKNVDSFDNSANSVSSPQNKRKKSTIFPIIAKGRDFSLQMDFSSSHRSTADSSTKDDLPVIESSSCDFGSEAAASLPSASVLEKMKLADLRKVAKQQKLTKCSKLSKKAILQQLADRTGDR</sequence>
<feature type="coiled-coil region" evidence="1">
    <location>
        <begin position="29"/>
        <end position="63"/>
    </location>
</feature>
<accession>B9T6H5</accession>
<dbReference type="eggNOG" id="ENOG502S21B">
    <property type="taxonomic scope" value="Eukaryota"/>
</dbReference>
<dbReference type="AlphaFoldDB" id="B9T6H5"/>
<feature type="compositionally biased region" description="Polar residues" evidence="2">
    <location>
        <begin position="599"/>
        <end position="611"/>
    </location>
</feature>
<keyword evidence="1" id="KW-0175">Coiled coil</keyword>
<reference evidence="4" key="1">
    <citation type="journal article" date="2010" name="Nat. Biotechnol.">
        <title>Draft genome sequence of the oilseed species Ricinus communis.</title>
        <authorList>
            <person name="Chan A.P."/>
            <person name="Crabtree J."/>
            <person name="Zhao Q."/>
            <person name="Lorenzi H."/>
            <person name="Orvis J."/>
            <person name="Puiu D."/>
            <person name="Melake-Berhan A."/>
            <person name="Jones K.M."/>
            <person name="Redman J."/>
            <person name="Chen G."/>
            <person name="Cahoon E.B."/>
            <person name="Gedil M."/>
            <person name="Stanke M."/>
            <person name="Haas B.J."/>
            <person name="Wortman J.R."/>
            <person name="Fraser-Liggett C.M."/>
            <person name="Ravel J."/>
            <person name="Rabinowicz P.D."/>
        </authorList>
    </citation>
    <scope>NUCLEOTIDE SEQUENCE [LARGE SCALE GENOMIC DNA]</scope>
    <source>
        <strain evidence="4">cv. Hale</strain>
    </source>
</reference>
<gene>
    <name evidence="3" type="ORF">RCOM_0424410</name>
</gene>
<evidence type="ECO:0000313" key="3">
    <source>
        <dbReference type="EMBL" id="EEF28535.1"/>
    </source>
</evidence>
<feature type="compositionally biased region" description="Polar residues" evidence="2">
    <location>
        <begin position="156"/>
        <end position="176"/>
    </location>
</feature>
<evidence type="ECO:0000313" key="4">
    <source>
        <dbReference type="Proteomes" id="UP000008311"/>
    </source>
</evidence>
<protein>
    <recommendedName>
        <fullName evidence="5">Rho termination factor N-terminal domain-containing protein</fullName>
    </recommendedName>
</protein>
<feature type="compositionally biased region" description="Polar residues" evidence="2">
    <location>
        <begin position="261"/>
        <end position="270"/>
    </location>
</feature>
<dbReference type="EMBL" id="EQ974610">
    <property type="protein sequence ID" value="EEF28535.1"/>
    <property type="molecule type" value="Genomic_DNA"/>
</dbReference>
<evidence type="ECO:0000256" key="2">
    <source>
        <dbReference type="SAM" id="MobiDB-lite"/>
    </source>
</evidence>
<feature type="compositionally biased region" description="Basic and acidic residues" evidence="2">
    <location>
        <begin position="199"/>
        <end position="215"/>
    </location>
</feature>
<feature type="region of interest" description="Disordered" evidence="2">
    <location>
        <begin position="587"/>
        <end position="615"/>
    </location>
</feature>